<dbReference type="Gene3D" id="1.20.120.1320">
    <property type="entry name" value="Aspartokinase, catalytic domain"/>
    <property type="match status" value="1"/>
</dbReference>
<comment type="similarity">
    <text evidence="1">Belongs to the aspartokinase family.</text>
</comment>
<dbReference type="GO" id="GO:0003677">
    <property type="term" value="F:DNA binding"/>
    <property type="evidence" value="ECO:0007669"/>
    <property type="project" value="UniProtKB-KW"/>
</dbReference>
<dbReference type="InterPro" id="IPR036093">
    <property type="entry name" value="NAC_dom_sf"/>
</dbReference>
<dbReference type="SUPFAM" id="SSF101941">
    <property type="entry name" value="NAC domain"/>
    <property type="match status" value="1"/>
</dbReference>
<dbReference type="Gramene" id="KQK12101">
    <property type="protein sequence ID" value="KQK12101"/>
    <property type="gene ID" value="BRADI_1g01640v3"/>
</dbReference>
<evidence type="ECO:0000313" key="8">
    <source>
        <dbReference type="EnsemblPlants" id="KQK12101"/>
    </source>
</evidence>
<evidence type="ECO:0000313" key="9">
    <source>
        <dbReference type="Proteomes" id="UP000008810"/>
    </source>
</evidence>
<dbReference type="PANTHER" id="PTHR21499:SF62">
    <property type="entry name" value="NAC DOMAIN-CONTAINING PROTEIN"/>
    <property type="match status" value="1"/>
</dbReference>
<dbReference type="Gene3D" id="2.170.150.80">
    <property type="entry name" value="NAC domain"/>
    <property type="match status" value="1"/>
</dbReference>
<accession>A0A0Q3GNT9</accession>
<dbReference type="EMBL" id="CM000880">
    <property type="protein sequence ID" value="KQK12101.1"/>
    <property type="molecule type" value="Genomic_DNA"/>
</dbReference>
<dbReference type="Pfam" id="PF02365">
    <property type="entry name" value="NAM"/>
    <property type="match status" value="1"/>
</dbReference>
<dbReference type="Proteomes" id="UP000008810">
    <property type="component" value="Chromosome 1"/>
</dbReference>
<dbReference type="PROSITE" id="PS51005">
    <property type="entry name" value="NAC"/>
    <property type="match status" value="1"/>
</dbReference>
<reference evidence="7" key="2">
    <citation type="submission" date="2017-06" db="EMBL/GenBank/DDBJ databases">
        <title>WGS assembly of Brachypodium distachyon.</title>
        <authorList>
            <consortium name="The International Brachypodium Initiative"/>
            <person name="Lucas S."/>
            <person name="Harmon-Smith M."/>
            <person name="Lail K."/>
            <person name="Tice H."/>
            <person name="Grimwood J."/>
            <person name="Bruce D."/>
            <person name="Barry K."/>
            <person name="Shu S."/>
            <person name="Lindquist E."/>
            <person name="Wang M."/>
            <person name="Pitluck S."/>
            <person name="Vogel J.P."/>
            <person name="Garvin D.F."/>
            <person name="Mockler T.C."/>
            <person name="Schmutz J."/>
            <person name="Rokhsar D."/>
            <person name="Bevan M.W."/>
        </authorList>
    </citation>
    <scope>NUCLEOTIDE SEQUENCE</scope>
    <source>
        <strain evidence="7">Bd21</strain>
    </source>
</reference>
<reference evidence="8" key="3">
    <citation type="submission" date="2018-08" db="UniProtKB">
        <authorList>
            <consortium name="EnsemblPlants"/>
        </authorList>
    </citation>
    <scope>IDENTIFICATION</scope>
    <source>
        <strain evidence="8">cv. Bd21</strain>
    </source>
</reference>
<dbReference type="STRING" id="15368.A0A0Q3GNT9"/>
<sequence>MAISSVAESSPSEAVAVDVGFPGVEASSERQAAATASGQDGNITEPLSELDVAAAPVSGDQDGAGKEPVLSELDVINYLGGWIDNKDDASLPKFVHHIDLYACPPWEAVQGLKPALRATRYGGGGEEAWFVVSEDGERLLLGRKVGEAGTWHLERADRPVLSADGKSVGSKTSFSYKKSPVKGGKAISTGWINMQYSLGNDKKGPVISMIYRSSHDYAAKTSTVAAVSVGQTSKPARPRAAAAQKRKAVALAVAEDSQDGENTGSAATRLSCLTHTIVHDLLVQAAGKAVHCDDLKEACQIQEFVAAKAIYLTMTHDLGLDISIVSDAFSRLDVLIKNVVMTKELTDSARHLLFRLCNRMSTTILSDYLNELPKRVLREMMVQSALPVTFTAASSSGVKRLRQEKTGMCPITLEETDGHFMSEDYPVRGDKAAEDYTKIFAADMLNGDEISPIGGGAHDGFLFDIPEGEGGDSAGFADMPGVGDNLEVLVGAHEFPASFAAPQVAGQQGPEAGMVAEPASAPCRVLEETDLHQFALKDSARRSLVGAGDSATDAFRHYDFSANNNADGAFDYSNFNNDAAGSTGFVVRAFDYPNFNNGAGGSAARAFEYPDTGAAGSTGLAAGGSERQVHDDRSMDIDDESDNFDWVGLLNQVRS</sequence>
<keyword evidence="3" id="KW-0238">DNA-binding</keyword>
<dbReference type="GO" id="GO:0004072">
    <property type="term" value="F:aspartate kinase activity"/>
    <property type="evidence" value="ECO:0000318"/>
    <property type="project" value="GO_Central"/>
</dbReference>
<keyword evidence="9" id="KW-1185">Reference proteome</keyword>
<dbReference type="GO" id="GO:0009090">
    <property type="term" value="P:homoserine biosynthetic process"/>
    <property type="evidence" value="ECO:0000318"/>
    <property type="project" value="GO_Central"/>
</dbReference>
<dbReference type="AlphaFoldDB" id="A0A0Q3GNT9"/>
<evidence type="ECO:0000256" key="4">
    <source>
        <dbReference type="ARBA" id="ARBA00023163"/>
    </source>
</evidence>
<protein>
    <recommendedName>
        <fullName evidence="6">NAC domain-containing protein</fullName>
    </recommendedName>
</protein>
<evidence type="ECO:0000256" key="1">
    <source>
        <dbReference type="ARBA" id="ARBA00010122"/>
    </source>
</evidence>
<keyword evidence="5" id="KW-0539">Nucleus</keyword>
<name>A0A0Q3GNT9_BRADI</name>
<feature type="domain" description="NAC" evidence="6">
    <location>
        <begin position="60"/>
        <end position="213"/>
    </location>
</feature>
<dbReference type="GO" id="GO:0006355">
    <property type="term" value="P:regulation of DNA-templated transcription"/>
    <property type="evidence" value="ECO:0007669"/>
    <property type="project" value="InterPro"/>
</dbReference>
<organism evidence="7">
    <name type="scientific">Brachypodium distachyon</name>
    <name type="common">Purple false brome</name>
    <name type="synonym">Trachynia distachya</name>
    <dbReference type="NCBI Taxonomy" id="15368"/>
    <lineage>
        <taxon>Eukaryota</taxon>
        <taxon>Viridiplantae</taxon>
        <taxon>Streptophyta</taxon>
        <taxon>Embryophyta</taxon>
        <taxon>Tracheophyta</taxon>
        <taxon>Spermatophyta</taxon>
        <taxon>Magnoliopsida</taxon>
        <taxon>Liliopsida</taxon>
        <taxon>Poales</taxon>
        <taxon>Poaceae</taxon>
        <taxon>BOP clade</taxon>
        <taxon>Pooideae</taxon>
        <taxon>Stipodae</taxon>
        <taxon>Brachypodieae</taxon>
        <taxon>Brachypodium</taxon>
    </lineage>
</organism>
<evidence type="ECO:0000313" key="7">
    <source>
        <dbReference type="EMBL" id="KQK12101.1"/>
    </source>
</evidence>
<evidence type="ECO:0000256" key="3">
    <source>
        <dbReference type="ARBA" id="ARBA00023125"/>
    </source>
</evidence>
<dbReference type="GO" id="GO:0005829">
    <property type="term" value="C:cytosol"/>
    <property type="evidence" value="ECO:0000318"/>
    <property type="project" value="GO_Central"/>
</dbReference>
<evidence type="ECO:0000259" key="6">
    <source>
        <dbReference type="PROSITE" id="PS51005"/>
    </source>
</evidence>
<dbReference type="GeneID" id="106865747"/>
<keyword evidence="2" id="KW-0805">Transcription regulation</keyword>
<evidence type="ECO:0000256" key="5">
    <source>
        <dbReference type="ARBA" id="ARBA00023242"/>
    </source>
</evidence>
<evidence type="ECO:0000256" key="2">
    <source>
        <dbReference type="ARBA" id="ARBA00023015"/>
    </source>
</evidence>
<dbReference type="RefSeq" id="XP_024315582.1">
    <property type="nucleotide sequence ID" value="XM_024459814.1"/>
</dbReference>
<keyword evidence="4" id="KW-0804">Transcription</keyword>
<dbReference type="InterPro" id="IPR042199">
    <property type="entry name" value="AsparK_Bifunc_asparK/hSer_DH"/>
</dbReference>
<reference evidence="7 8" key="1">
    <citation type="journal article" date="2010" name="Nature">
        <title>Genome sequencing and analysis of the model grass Brachypodium distachyon.</title>
        <authorList>
            <consortium name="International Brachypodium Initiative"/>
        </authorList>
    </citation>
    <scope>NUCLEOTIDE SEQUENCE [LARGE SCALE GENOMIC DNA]</scope>
    <source>
        <strain evidence="7">Bd21</strain>
        <strain evidence="8">cv. Bd21</strain>
    </source>
</reference>
<dbReference type="InterPro" id="IPR003441">
    <property type="entry name" value="NAC-dom"/>
</dbReference>
<proteinExistence type="inferred from homology"/>
<dbReference type="EnsemblPlants" id="KQK12101">
    <property type="protein sequence ID" value="KQK12101"/>
    <property type="gene ID" value="BRADI_1g01640v3"/>
</dbReference>
<gene>
    <name evidence="8" type="primary">LOC106865747</name>
    <name evidence="7" type="ORF">BRADI_1g01640v3</name>
</gene>
<dbReference type="PANTHER" id="PTHR21499">
    <property type="entry name" value="ASPARTATE KINASE"/>
    <property type="match status" value="1"/>
</dbReference>